<keyword evidence="6" id="KW-0418">Kinase</keyword>
<keyword evidence="8" id="KW-0812">Transmembrane</keyword>
<dbReference type="InterPro" id="IPR005467">
    <property type="entry name" value="His_kinase_dom"/>
</dbReference>
<dbReference type="SUPFAM" id="SSF47384">
    <property type="entry name" value="Homodimeric domain of signal transducing histidine kinase"/>
    <property type="match status" value="1"/>
</dbReference>
<dbReference type="CDD" id="cd00082">
    <property type="entry name" value="HisKA"/>
    <property type="match status" value="1"/>
</dbReference>
<dbReference type="Proteomes" id="UP000053718">
    <property type="component" value="Unassembled WGS sequence"/>
</dbReference>
<comment type="catalytic activity">
    <reaction evidence="1">
        <text>ATP + protein L-histidine = ADP + protein N-phospho-L-histidine.</text>
        <dbReference type="EC" id="2.7.13.3"/>
    </reaction>
</comment>
<evidence type="ECO:0000256" key="1">
    <source>
        <dbReference type="ARBA" id="ARBA00000085"/>
    </source>
</evidence>
<comment type="subcellular location">
    <subcellularLocation>
        <location evidence="2">Membrane</location>
    </subcellularLocation>
</comment>
<keyword evidence="7" id="KW-0175">Coiled coil</keyword>
<name>A0A094ITB3_9GAMM</name>
<evidence type="ECO:0000256" key="7">
    <source>
        <dbReference type="SAM" id="Coils"/>
    </source>
</evidence>
<feature type="domain" description="Histidine kinase" evidence="9">
    <location>
        <begin position="304"/>
        <end position="535"/>
    </location>
</feature>
<accession>A0A094ITB3</accession>
<keyword evidence="5" id="KW-0808">Transferase</keyword>
<keyword evidence="8" id="KW-1133">Transmembrane helix</keyword>
<reference evidence="11 12" key="1">
    <citation type="submission" date="2014-06" db="EMBL/GenBank/DDBJ databases">
        <title>Draft genome sequence of Idiomarina sp. MCCC 1A10513.</title>
        <authorList>
            <person name="Du J."/>
            <person name="Lai Q."/>
            <person name="Shao Z."/>
        </authorList>
    </citation>
    <scope>NUCLEOTIDE SEQUENCE [LARGE SCALE GENOMIC DNA]</scope>
    <source>
        <strain evidence="11 12">MCCC 1A10513</strain>
    </source>
</reference>
<evidence type="ECO:0000256" key="4">
    <source>
        <dbReference type="ARBA" id="ARBA00022553"/>
    </source>
</evidence>
<dbReference type="OrthoDB" id="2521613at2"/>
<dbReference type="InterPro" id="IPR004358">
    <property type="entry name" value="Sig_transdc_His_kin-like_C"/>
</dbReference>
<proteinExistence type="predicted"/>
<evidence type="ECO:0000259" key="9">
    <source>
        <dbReference type="PROSITE" id="PS50109"/>
    </source>
</evidence>
<dbReference type="GO" id="GO:0016020">
    <property type="term" value="C:membrane"/>
    <property type="evidence" value="ECO:0007669"/>
    <property type="project" value="UniProtKB-SubCell"/>
</dbReference>
<feature type="transmembrane region" description="Helical" evidence="8">
    <location>
        <begin position="160"/>
        <end position="183"/>
    </location>
</feature>
<evidence type="ECO:0000313" key="11">
    <source>
        <dbReference type="EMBL" id="KFZ29099.1"/>
    </source>
</evidence>
<dbReference type="PANTHER" id="PTHR43065:SF47">
    <property type="match status" value="1"/>
</dbReference>
<dbReference type="SMART" id="SM00387">
    <property type="entry name" value="HATPase_c"/>
    <property type="match status" value="1"/>
</dbReference>
<keyword evidence="12" id="KW-1185">Reference proteome</keyword>
<dbReference type="PROSITE" id="PS50885">
    <property type="entry name" value="HAMP"/>
    <property type="match status" value="1"/>
</dbReference>
<sequence length="535" mass="60708">MRLGSIRQGITWLVVTTSLLLAGFALIVLSLTHIKQLNQLTEQRVADMTQVIANVSSRFLLFRDAEGIDDYFRQFSDNEFLQHIHVYEANVVAEQPALRYFASYNREGLAPIPVRTEIVDEINGLRSNSNSIEMVTPIRIDSEVLGYLYLRADRKPTRELILQTTVTAFVVWLVLALLAWVIAMSVRGQLLRPLDQAVGIIQRITRNRDYSIRLPESNLIELQQLGLAFNTMLARVEQNLVRQQQAEKQALDLNSELERQVQQRTTALREANSELLATLETLHQFQRQQIETEKMSSLGDLIAGVAHEINTPVGLVITSTSILRDKLDLLNEKFNDNSITRADFERFIEASADNLELIQRNIERTADLINQFRQLAMDQLAEEEKTFLIAELCRTVVNQSRQRLPELATIAVHIDCPEELEVTCRMGPLQHVLAELVQNSVIHGFAERHYGEIEIKIVRSAPQQVAITYRDSGSGIPAELERRIFDPFITSRRRKGSTGLGLHLVYNLVTQVLGGTIEVSSKHRDGAEFTLKIRA</sequence>
<organism evidence="11 12">
    <name type="scientific">Pseudidiomarina atlantica</name>
    <dbReference type="NCBI Taxonomy" id="1517416"/>
    <lineage>
        <taxon>Bacteria</taxon>
        <taxon>Pseudomonadati</taxon>
        <taxon>Pseudomonadota</taxon>
        <taxon>Gammaproteobacteria</taxon>
        <taxon>Alteromonadales</taxon>
        <taxon>Idiomarinaceae</taxon>
        <taxon>Pseudidiomarina</taxon>
    </lineage>
</organism>
<feature type="transmembrane region" description="Helical" evidence="8">
    <location>
        <begin position="12"/>
        <end position="34"/>
    </location>
</feature>
<dbReference type="Gene3D" id="3.30.565.10">
    <property type="entry name" value="Histidine kinase-like ATPase, C-terminal domain"/>
    <property type="match status" value="1"/>
</dbReference>
<evidence type="ECO:0000256" key="2">
    <source>
        <dbReference type="ARBA" id="ARBA00004370"/>
    </source>
</evidence>
<feature type="coiled-coil region" evidence="7">
    <location>
        <begin position="240"/>
        <end position="288"/>
    </location>
</feature>
<dbReference type="eggNOG" id="COG4191">
    <property type="taxonomic scope" value="Bacteria"/>
</dbReference>
<dbReference type="PRINTS" id="PR00344">
    <property type="entry name" value="BCTRLSENSOR"/>
</dbReference>
<evidence type="ECO:0000313" key="12">
    <source>
        <dbReference type="Proteomes" id="UP000053718"/>
    </source>
</evidence>
<dbReference type="Gene3D" id="6.10.340.10">
    <property type="match status" value="1"/>
</dbReference>
<evidence type="ECO:0000256" key="5">
    <source>
        <dbReference type="ARBA" id="ARBA00022679"/>
    </source>
</evidence>
<dbReference type="EMBL" id="JPIN01000005">
    <property type="protein sequence ID" value="KFZ29099.1"/>
    <property type="molecule type" value="Genomic_DNA"/>
</dbReference>
<dbReference type="Pfam" id="PF00672">
    <property type="entry name" value="HAMP"/>
    <property type="match status" value="1"/>
</dbReference>
<dbReference type="InterPro" id="IPR036097">
    <property type="entry name" value="HisK_dim/P_sf"/>
</dbReference>
<dbReference type="AlphaFoldDB" id="A0A094ITB3"/>
<dbReference type="CDD" id="cd06225">
    <property type="entry name" value="HAMP"/>
    <property type="match status" value="1"/>
</dbReference>
<comment type="caution">
    <text evidence="11">The sequence shown here is derived from an EMBL/GenBank/DDBJ whole genome shotgun (WGS) entry which is preliminary data.</text>
</comment>
<dbReference type="SUPFAM" id="SSF55874">
    <property type="entry name" value="ATPase domain of HSP90 chaperone/DNA topoisomerase II/histidine kinase"/>
    <property type="match status" value="1"/>
</dbReference>
<dbReference type="EC" id="2.7.13.3" evidence="3"/>
<dbReference type="InterPro" id="IPR003660">
    <property type="entry name" value="HAMP_dom"/>
</dbReference>
<keyword evidence="8" id="KW-0472">Membrane</keyword>
<evidence type="ECO:0000259" key="10">
    <source>
        <dbReference type="PROSITE" id="PS50885"/>
    </source>
</evidence>
<evidence type="ECO:0000256" key="3">
    <source>
        <dbReference type="ARBA" id="ARBA00012438"/>
    </source>
</evidence>
<dbReference type="Pfam" id="PF00512">
    <property type="entry name" value="HisKA"/>
    <property type="match status" value="1"/>
</dbReference>
<keyword evidence="4" id="KW-0597">Phosphoprotein</keyword>
<dbReference type="InterPro" id="IPR003594">
    <property type="entry name" value="HATPase_dom"/>
</dbReference>
<dbReference type="PANTHER" id="PTHR43065">
    <property type="entry name" value="SENSOR HISTIDINE KINASE"/>
    <property type="match status" value="1"/>
</dbReference>
<dbReference type="Gene3D" id="1.10.287.130">
    <property type="match status" value="1"/>
</dbReference>
<evidence type="ECO:0000256" key="6">
    <source>
        <dbReference type="ARBA" id="ARBA00022777"/>
    </source>
</evidence>
<dbReference type="SMART" id="SM00304">
    <property type="entry name" value="HAMP"/>
    <property type="match status" value="1"/>
</dbReference>
<dbReference type="InterPro" id="IPR003661">
    <property type="entry name" value="HisK_dim/P_dom"/>
</dbReference>
<dbReference type="InterPro" id="IPR036890">
    <property type="entry name" value="HATPase_C_sf"/>
</dbReference>
<feature type="domain" description="HAMP" evidence="10">
    <location>
        <begin position="188"/>
        <end position="241"/>
    </location>
</feature>
<dbReference type="GO" id="GO:0000155">
    <property type="term" value="F:phosphorelay sensor kinase activity"/>
    <property type="evidence" value="ECO:0007669"/>
    <property type="project" value="InterPro"/>
</dbReference>
<dbReference type="SMART" id="SM00388">
    <property type="entry name" value="HisKA"/>
    <property type="match status" value="1"/>
</dbReference>
<dbReference type="RefSeq" id="WP_034731468.1">
    <property type="nucleotide sequence ID" value="NZ_JPIN01000005.1"/>
</dbReference>
<evidence type="ECO:0000256" key="8">
    <source>
        <dbReference type="SAM" id="Phobius"/>
    </source>
</evidence>
<dbReference type="PROSITE" id="PS50109">
    <property type="entry name" value="HIS_KIN"/>
    <property type="match status" value="1"/>
</dbReference>
<protein>
    <recommendedName>
        <fullName evidence="3">histidine kinase</fullName>
        <ecNumber evidence="3">2.7.13.3</ecNumber>
    </recommendedName>
</protein>
<dbReference type="Pfam" id="PF02518">
    <property type="entry name" value="HATPase_c"/>
    <property type="match status" value="1"/>
</dbReference>
<dbReference type="STRING" id="1517416.IDAT_05340"/>
<gene>
    <name evidence="11" type="ORF">IDAT_05340</name>
</gene>